<accession>A0A8J8WBP6</accession>
<dbReference type="AlphaFoldDB" id="A0A8J8WBP6"/>
<gene>
    <name evidence="1" type="ORF">GWK47_000282</name>
</gene>
<organism evidence="1 2">
    <name type="scientific">Chionoecetes opilio</name>
    <name type="common">Atlantic snow crab</name>
    <name type="synonym">Cancer opilio</name>
    <dbReference type="NCBI Taxonomy" id="41210"/>
    <lineage>
        <taxon>Eukaryota</taxon>
        <taxon>Metazoa</taxon>
        <taxon>Ecdysozoa</taxon>
        <taxon>Arthropoda</taxon>
        <taxon>Crustacea</taxon>
        <taxon>Multicrustacea</taxon>
        <taxon>Malacostraca</taxon>
        <taxon>Eumalacostraca</taxon>
        <taxon>Eucarida</taxon>
        <taxon>Decapoda</taxon>
        <taxon>Pleocyemata</taxon>
        <taxon>Brachyura</taxon>
        <taxon>Eubrachyura</taxon>
        <taxon>Majoidea</taxon>
        <taxon>Majidae</taxon>
        <taxon>Chionoecetes</taxon>
    </lineage>
</organism>
<comment type="caution">
    <text evidence="1">The sequence shown here is derived from an EMBL/GenBank/DDBJ whole genome shotgun (WGS) entry which is preliminary data.</text>
</comment>
<name>A0A8J8WBP6_CHIOP</name>
<evidence type="ECO:0000313" key="1">
    <source>
        <dbReference type="EMBL" id="KAG0693575.1"/>
    </source>
</evidence>
<protein>
    <submittedName>
        <fullName evidence="1">Uncharacterized protein</fullName>
    </submittedName>
</protein>
<reference evidence="1" key="1">
    <citation type="submission" date="2020-07" db="EMBL/GenBank/DDBJ databases">
        <title>The High-quality genome of the commercially important snow crab, Chionoecetes opilio.</title>
        <authorList>
            <person name="Jeong J.-H."/>
            <person name="Ryu S."/>
        </authorList>
    </citation>
    <scope>NUCLEOTIDE SEQUENCE</scope>
    <source>
        <strain evidence="1">MADBK_172401_WGS</strain>
        <tissue evidence="1">Digestive gland</tissue>
    </source>
</reference>
<sequence length="152" mass="16138">MNFAGCPKGWEAFSRTSWVRSSWSASDGTVVEETRVDHIRERRPDEGDTYAVKDTRTGGASPVPAPCTSTERLTNHNRRLVPLHVESGLGNMPGATLTGAPIVDALSTDPGHGGCAEGVPGRGFREGGAGVVPGAVCCRKPVCRRKRKKNIA</sequence>
<proteinExistence type="predicted"/>
<evidence type="ECO:0000313" key="2">
    <source>
        <dbReference type="Proteomes" id="UP000770661"/>
    </source>
</evidence>
<dbReference type="EMBL" id="JACEEZ010026293">
    <property type="protein sequence ID" value="KAG0693575.1"/>
    <property type="molecule type" value="Genomic_DNA"/>
</dbReference>
<dbReference type="Proteomes" id="UP000770661">
    <property type="component" value="Unassembled WGS sequence"/>
</dbReference>
<keyword evidence="2" id="KW-1185">Reference proteome</keyword>